<dbReference type="Pfam" id="PF03358">
    <property type="entry name" value="FMN_red"/>
    <property type="match status" value="1"/>
</dbReference>
<accession>A0A7V4E3I7</accession>
<feature type="domain" description="NADPH-dependent FMN reductase-like" evidence="1">
    <location>
        <begin position="2"/>
        <end position="47"/>
    </location>
</feature>
<protein>
    <recommendedName>
        <fullName evidence="1">NADPH-dependent FMN reductase-like domain-containing protein</fullName>
    </recommendedName>
</protein>
<dbReference type="SUPFAM" id="SSF52218">
    <property type="entry name" value="Flavoproteins"/>
    <property type="match status" value="1"/>
</dbReference>
<dbReference type="EMBL" id="DTDP01000155">
    <property type="protein sequence ID" value="HGK54047.1"/>
    <property type="molecule type" value="Genomic_DNA"/>
</dbReference>
<dbReference type="InterPro" id="IPR029039">
    <property type="entry name" value="Flavoprotein-like_sf"/>
</dbReference>
<dbReference type="GO" id="GO:0016491">
    <property type="term" value="F:oxidoreductase activity"/>
    <property type="evidence" value="ECO:0007669"/>
    <property type="project" value="InterPro"/>
</dbReference>
<dbReference type="AlphaFoldDB" id="A0A7V4E3I7"/>
<dbReference type="InterPro" id="IPR005025">
    <property type="entry name" value="FMN_Rdtase-like_dom"/>
</dbReference>
<gene>
    <name evidence="2" type="ORF">ENU72_03380</name>
</gene>
<reference evidence="2" key="1">
    <citation type="journal article" date="2020" name="mSystems">
        <title>Genome- and Community-Level Interaction Insights into Carbon Utilization and Element Cycling Functions of Hydrothermarchaeota in Hydrothermal Sediment.</title>
        <authorList>
            <person name="Zhou Z."/>
            <person name="Liu Y."/>
            <person name="Xu W."/>
            <person name="Pan J."/>
            <person name="Luo Z.H."/>
            <person name="Li M."/>
        </authorList>
    </citation>
    <scope>NUCLEOTIDE SEQUENCE [LARGE SCALE GENOMIC DNA]</scope>
    <source>
        <strain evidence="2">SpSt-695</strain>
    </source>
</reference>
<evidence type="ECO:0000313" key="2">
    <source>
        <dbReference type="EMBL" id="HGK54047.1"/>
    </source>
</evidence>
<name>A0A7V4E3I7_UNCW3</name>
<organism evidence="2">
    <name type="scientific">candidate division WOR-3 bacterium</name>
    <dbReference type="NCBI Taxonomy" id="2052148"/>
    <lineage>
        <taxon>Bacteria</taxon>
        <taxon>Bacteria division WOR-3</taxon>
    </lineage>
</organism>
<dbReference type="Gene3D" id="3.40.50.360">
    <property type="match status" value="1"/>
</dbReference>
<evidence type="ECO:0000259" key="1">
    <source>
        <dbReference type="Pfam" id="PF03358"/>
    </source>
</evidence>
<proteinExistence type="predicted"/>
<comment type="caution">
    <text evidence="2">The sequence shown here is derived from an EMBL/GenBank/DDBJ whole genome shotgun (WGS) entry which is preliminary data.</text>
</comment>
<sequence length="77" mass="9149">MEDDLYKLIDNIIKNDALILIAPTYVLTIPGKFKIVIDRFFLYIRNYKGINKILNFKEKPYESIISDRCPVDYNNNF</sequence>